<reference evidence="4 5" key="1">
    <citation type="submission" date="2020-12" db="EMBL/GenBank/DDBJ databases">
        <title>FDA dAtabase for Regulatory Grade micrObial Sequences (FDA-ARGOS): Supporting development and validation of Infectious Disease Dx tests.</title>
        <authorList>
            <person name="Minogue T."/>
            <person name="Wolcott M."/>
            <person name="Wasieloski L."/>
            <person name="Aguilar W."/>
            <person name="Moore D."/>
            <person name="Jaissle J."/>
            <person name="Tallon L."/>
            <person name="Sadzewicz L."/>
            <person name="Zhao X."/>
            <person name="Boylan J."/>
            <person name="Ott S."/>
            <person name="Bowen H."/>
            <person name="Vavikolanu K."/>
            <person name="Mehta A."/>
            <person name="Aluvathingal J."/>
            <person name="Nadendla S."/>
            <person name="Yan Y."/>
            <person name="Sichtig H."/>
        </authorList>
    </citation>
    <scope>NUCLEOTIDE SEQUENCE [LARGE SCALE GENOMIC DNA]</scope>
    <source>
        <strain evidence="4 5">FDAARGOS_949</strain>
    </source>
</reference>
<evidence type="ECO:0000256" key="2">
    <source>
        <dbReference type="SAM" id="MobiDB-lite"/>
    </source>
</evidence>
<gene>
    <name evidence="4" type="ORF">I6H06_10760</name>
</gene>
<feature type="region of interest" description="Disordered" evidence="2">
    <location>
        <begin position="1"/>
        <end position="49"/>
    </location>
</feature>
<dbReference type="InterPro" id="IPR011009">
    <property type="entry name" value="Kinase-like_dom_sf"/>
</dbReference>
<accession>A0AAP9XXX7</accession>
<dbReference type="PANTHER" id="PTHR21064">
    <property type="entry name" value="AMINOGLYCOSIDE PHOSPHOTRANSFERASE DOMAIN-CONTAINING PROTEIN-RELATED"/>
    <property type="match status" value="1"/>
</dbReference>
<name>A0AAP9XXX7_BURGL</name>
<evidence type="ECO:0000259" key="3">
    <source>
        <dbReference type="Pfam" id="PF01636"/>
    </source>
</evidence>
<feature type="domain" description="Aminoglycoside phosphotransferase" evidence="3">
    <location>
        <begin position="92"/>
        <end position="329"/>
    </location>
</feature>
<comment type="similarity">
    <text evidence="1">Belongs to the pseudomonas-type ThrB family.</text>
</comment>
<dbReference type="GO" id="GO:0009088">
    <property type="term" value="P:threonine biosynthetic process"/>
    <property type="evidence" value="ECO:0007669"/>
    <property type="project" value="TreeGrafter"/>
</dbReference>
<dbReference type="Gene3D" id="3.90.1200.10">
    <property type="match status" value="1"/>
</dbReference>
<evidence type="ECO:0000313" key="5">
    <source>
        <dbReference type="Proteomes" id="UP000594892"/>
    </source>
</evidence>
<dbReference type="EMBL" id="CP065600">
    <property type="protein sequence ID" value="QPQ90059.1"/>
    <property type="molecule type" value="Genomic_DNA"/>
</dbReference>
<protein>
    <submittedName>
        <fullName evidence="4">Phosphotransferase</fullName>
    </submittedName>
</protein>
<dbReference type="PANTHER" id="PTHR21064:SF6">
    <property type="entry name" value="AMINOGLYCOSIDE PHOSPHOTRANSFERASE DOMAIN-CONTAINING PROTEIN"/>
    <property type="match status" value="1"/>
</dbReference>
<dbReference type="InterPro" id="IPR050249">
    <property type="entry name" value="Pseudomonas-type_ThrB"/>
</dbReference>
<proteinExistence type="inferred from homology"/>
<dbReference type="InterPro" id="IPR002575">
    <property type="entry name" value="Aminoglycoside_PTrfase"/>
</dbReference>
<dbReference type="AlphaFoldDB" id="A0AAP9XXX7"/>
<organism evidence="4 5">
    <name type="scientific">Burkholderia glumae</name>
    <name type="common">Pseudomonas glumae</name>
    <dbReference type="NCBI Taxonomy" id="337"/>
    <lineage>
        <taxon>Bacteria</taxon>
        <taxon>Pseudomonadati</taxon>
        <taxon>Pseudomonadota</taxon>
        <taxon>Betaproteobacteria</taxon>
        <taxon>Burkholderiales</taxon>
        <taxon>Burkholderiaceae</taxon>
        <taxon>Burkholderia</taxon>
    </lineage>
</organism>
<dbReference type="SUPFAM" id="SSF56112">
    <property type="entry name" value="Protein kinase-like (PK-like)"/>
    <property type="match status" value="1"/>
</dbReference>
<dbReference type="Proteomes" id="UP000594892">
    <property type="component" value="Chromosome 1"/>
</dbReference>
<evidence type="ECO:0000313" key="4">
    <source>
        <dbReference type="EMBL" id="QPQ90059.1"/>
    </source>
</evidence>
<dbReference type="GO" id="GO:0004413">
    <property type="term" value="F:homoserine kinase activity"/>
    <property type="evidence" value="ECO:0007669"/>
    <property type="project" value="TreeGrafter"/>
</dbReference>
<evidence type="ECO:0000256" key="1">
    <source>
        <dbReference type="ARBA" id="ARBA00038240"/>
    </source>
</evidence>
<feature type="compositionally biased region" description="Basic and acidic residues" evidence="2">
    <location>
        <begin position="15"/>
        <end position="27"/>
    </location>
</feature>
<dbReference type="Pfam" id="PF01636">
    <property type="entry name" value="APH"/>
    <property type="match status" value="1"/>
</dbReference>
<sequence>MSAPFSGDPLVTSDSRSDADCAADRRGSPAPRAARRDDAALVPPQFTVDGETNERDWPLITRAELDRVLAAYPRVGALASLSWHSPRPFSAAVLATTESGAGVFVKRHHRSLRDVAGLEEEHRFMAHLRDHGVPVAEVLADRHGRTASTHGDWTYEVHAASPGVDAYRGVMSWKPFFHASHAAAAGRMLATLHRAAAGFDAPARALRPLLTSFRVLSSPDLGGALEAWVAAQPRLARALEARAWRDDVERVIGPFHRALVPWLDTLAPLWTHGDWHASNLLWTSGEAGAQVATVLDFGLADRSCAVLDIATAIERNMVDWLAPAGARRIEFEHLSALLDGYESILPLSGDAYRALAALLPIAHTEFALSEVEYFNGILSSPAGTEAAYDTYLVGHAQWFAGADGQRLLDAIRARRPGR</sequence>